<gene>
    <name evidence="1" type="primary">54</name>
    <name evidence="1" type="ORF">SEA_SPARTOI_54</name>
</gene>
<keyword evidence="2" id="KW-1185">Reference proteome</keyword>
<dbReference type="GeneID" id="80020185"/>
<dbReference type="EMBL" id="MK061416">
    <property type="protein sequence ID" value="AZF88239.1"/>
    <property type="molecule type" value="Genomic_DNA"/>
</dbReference>
<sequence>MGAVVSVVTGLLQKIVRASNLRGLT</sequence>
<dbReference type="KEGG" id="vg:80020185"/>
<organism evidence="1 2">
    <name type="scientific">Rothia phage Spartoi</name>
    <dbReference type="NCBI Taxonomy" id="2483661"/>
    <lineage>
        <taxon>Viruses</taxon>
        <taxon>Duplodnaviria</taxon>
        <taxon>Heunggongvirae</taxon>
        <taxon>Uroviricota</taxon>
        <taxon>Caudoviricetes</taxon>
        <taxon>Spartoivirus</taxon>
        <taxon>Spartoivirus spartoi</taxon>
    </lineage>
</organism>
<accession>A0A5K7NJV6</accession>
<name>A0A5K7NJV6_9CAUD</name>
<evidence type="ECO:0000313" key="2">
    <source>
        <dbReference type="Proteomes" id="UP000325457"/>
    </source>
</evidence>
<protein>
    <submittedName>
        <fullName evidence="1">Uncharacterized protein</fullName>
    </submittedName>
</protein>
<dbReference type="Proteomes" id="UP000325457">
    <property type="component" value="Segment"/>
</dbReference>
<reference evidence="1 2" key="1">
    <citation type="submission" date="2018-10" db="EMBL/GenBank/DDBJ databases">
        <authorList>
            <person name="Smith K."/>
            <person name="Ring A."/>
            <person name="Cross T."/>
            <person name="Beshay M."/>
            <person name="Miah F."/>
            <person name="Nowoslaski J."/>
            <person name="Mia S."/>
            <person name="Micha L."/>
            <person name="Baxter C."/>
            <person name="Ahmad Z."/>
            <person name="Sunnen C.N."/>
            <person name="Janetopoulos C."/>
            <person name="Garlena R.A."/>
            <person name="Russell D.A."/>
            <person name="Pope W.H."/>
            <person name="Jacobs-Sera D."/>
            <person name="Hatfull G.F."/>
        </authorList>
    </citation>
    <scope>NUCLEOTIDE SEQUENCE [LARGE SCALE GENOMIC DNA]</scope>
</reference>
<proteinExistence type="predicted"/>
<evidence type="ECO:0000313" key="1">
    <source>
        <dbReference type="EMBL" id="AZF88239.1"/>
    </source>
</evidence>
<dbReference type="RefSeq" id="YP_010755530.1">
    <property type="nucleotide sequence ID" value="NC_073471.1"/>
</dbReference>